<evidence type="ECO:0000313" key="1">
    <source>
        <dbReference type="EMBL" id="RNA44607.1"/>
    </source>
</evidence>
<dbReference type="GO" id="GO:0003676">
    <property type="term" value="F:nucleic acid binding"/>
    <property type="evidence" value="ECO:0007669"/>
    <property type="project" value="InterPro"/>
</dbReference>
<accession>A0A3M7T9L5</accession>
<evidence type="ECO:0000313" key="2">
    <source>
        <dbReference type="Proteomes" id="UP000276133"/>
    </source>
</evidence>
<organism evidence="1 2">
    <name type="scientific">Brachionus plicatilis</name>
    <name type="common">Marine rotifer</name>
    <name type="synonym">Brachionus muelleri</name>
    <dbReference type="NCBI Taxonomy" id="10195"/>
    <lineage>
        <taxon>Eukaryota</taxon>
        <taxon>Metazoa</taxon>
        <taxon>Spiralia</taxon>
        <taxon>Gnathifera</taxon>
        <taxon>Rotifera</taxon>
        <taxon>Eurotatoria</taxon>
        <taxon>Monogononta</taxon>
        <taxon>Pseudotrocha</taxon>
        <taxon>Ploima</taxon>
        <taxon>Brachionidae</taxon>
        <taxon>Brachionus</taxon>
    </lineage>
</organism>
<dbReference type="Gene3D" id="3.30.420.10">
    <property type="entry name" value="Ribonuclease H-like superfamily/Ribonuclease H"/>
    <property type="match status" value="1"/>
</dbReference>
<proteinExistence type="predicted"/>
<protein>
    <submittedName>
        <fullName evidence="1">Uncharacterized protein</fullName>
    </submittedName>
</protein>
<name>A0A3M7T9L5_BRAPC</name>
<comment type="caution">
    <text evidence="1">The sequence shown here is derived from an EMBL/GenBank/DDBJ whole genome shotgun (WGS) entry which is preliminary data.</text>
</comment>
<gene>
    <name evidence="1" type="ORF">BpHYR1_035200</name>
</gene>
<dbReference type="InterPro" id="IPR036397">
    <property type="entry name" value="RNaseH_sf"/>
</dbReference>
<reference evidence="1 2" key="1">
    <citation type="journal article" date="2018" name="Sci. Rep.">
        <title>Genomic signatures of local adaptation to the degree of environmental predictability in rotifers.</title>
        <authorList>
            <person name="Franch-Gras L."/>
            <person name="Hahn C."/>
            <person name="Garcia-Roger E.M."/>
            <person name="Carmona M.J."/>
            <person name="Serra M."/>
            <person name="Gomez A."/>
        </authorList>
    </citation>
    <scope>NUCLEOTIDE SEQUENCE [LARGE SCALE GENOMIC DNA]</scope>
    <source>
        <strain evidence="1">HYR1</strain>
    </source>
</reference>
<sequence length="181" mass="20439">MLLQYGTHICIRGGSGSEGAKHVIIPILLFSEFCRFIAEFCRINILVFHPKFCIPRLQNGGDSSAVFWRCISYKGTGTCNIYTGRINQFVYINTLENNILASTFSLDNNNLFEIFKCCCDLALDFSYFKNNCAQRYNFFTNTVVNGWNVLGVDEFEAQSNDIDSKPSLYSFTSLTTTSGTE</sequence>
<keyword evidence="2" id="KW-1185">Reference proteome</keyword>
<dbReference type="Proteomes" id="UP000276133">
    <property type="component" value="Unassembled WGS sequence"/>
</dbReference>
<dbReference type="EMBL" id="REGN01000082">
    <property type="protein sequence ID" value="RNA44607.1"/>
    <property type="molecule type" value="Genomic_DNA"/>
</dbReference>
<dbReference type="AlphaFoldDB" id="A0A3M7T9L5"/>